<reference evidence="10 11" key="1">
    <citation type="submission" date="2020-01" db="EMBL/GenBank/DDBJ databases">
        <title>Rhizobium genotypes associated with high levels of biological nitrogen fixation by grain legumes in a temperate-maritime cropping system.</title>
        <authorList>
            <person name="Maluk M."/>
            <person name="Francesc Ferrando Molina F."/>
            <person name="Lopez Del Egido L."/>
            <person name="Lafos M."/>
            <person name="Langarica-Fuentes A."/>
            <person name="Gebre Yohannes G."/>
            <person name="Young M.W."/>
            <person name="Martin P."/>
            <person name="Gantlett R."/>
            <person name="Kenicer G."/>
            <person name="Hawes C."/>
            <person name="Begg G.S."/>
            <person name="Quilliam R.S."/>
            <person name="Squire G.R."/>
            <person name="Poole P.S."/>
            <person name="Young P.W."/>
            <person name="Iannetta P.M."/>
            <person name="James E.K."/>
        </authorList>
    </citation>
    <scope>NUCLEOTIDE SEQUENCE [LARGE SCALE GENOMIC DNA]</scope>
    <source>
        <strain evidence="10 11">JHI944</strain>
    </source>
</reference>
<keyword evidence="5" id="KW-0413">Isomerase</keyword>
<accession>A0A6P0BZU7</accession>
<keyword evidence="2" id="KW-0378">Hydrolase</keyword>
<evidence type="ECO:0000256" key="5">
    <source>
        <dbReference type="ARBA" id="ARBA00023235"/>
    </source>
</evidence>
<dbReference type="GO" id="GO:0005829">
    <property type="term" value="C:cytosol"/>
    <property type="evidence" value="ECO:0007669"/>
    <property type="project" value="TreeGrafter"/>
</dbReference>
<comment type="caution">
    <text evidence="10">The sequence shown here is derived from an EMBL/GenBank/DDBJ whole genome shotgun (WGS) entry which is preliminary data.</text>
</comment>
<evidence type="ECO:0000256" key="1">
    <source>
        <dbReference type="ARBA" id="ARBA00022741"/>
    </source>
</evidence>
<dbReference type="CDD" id="cd17932">
    <property type="entry name" value="DEXQc_UvrD"/>
    <property type="match status" value="1"/>
</dbReference>
<dbReference type="Pfam" id="PF00580">
    <property type="entry name" value="UvrD-helicase"/>
    <property type="match status" value="2"/>
</dbReference>
<dbReference type="GO" id="GO:0005524">
    <property type="term" value="F:ATP binding"/>
    <property type="evidence" value="ECO:0007669"/>
    <property type="project" value="UniProtKB-UniRule"/>
</dbReference>
<dbReference type="Pfam" id="PF13361">
    <property type="entry name" value="UvrD_C"/>
    <property type="match status" value="2"/>
</dbReference>
<evidence type="ECO:0000256" key="7">
    <source>
        <dbReference type="ARBA" id="ARBA00034808"/>
    </source>
</evidence>
<evidence type="ECO:0000313" key="10">
    <source>
        <dbReference type="EMBL" id="NEK54368.1"/>
    </source>
</evidence>
<dbReference type="PROSITE" id="PS51217">
    <property type="entry name" value="UVRD_HELICASE_CTER"/>
    <property type="match status" value="1"/>
</dbReference>
<sequence>MIPVERWRPADGLILEPNALLAARTTDGHLAVTAGPGAGKTEVLAQRADFLLRTATCRFPSRILAISFKVDASQNLKERVRLRCGHELASRFDSYTFHAFAKRIIDRFRTALTGADQLDADYSVGPRRVERQSITFNDMVPLATTIVQTNAIARNAIRCTYRDVFLDEFQDCTKEQYQLIAACFLGAPVRLTAVGDTRQRIMGWAGALEGIFKDFAADFGAVPLSLYQNFRSKPRLRRMQNAMVRTMDPAGAVNDAALPGDEGTISIIEAPDAVKESERLAAAIKSRIDDDGVAPSEIAILVSRDQQYVCQRLRMALQSLSIPFREEDRTQDFAAEPIVKVITDLLLVAGTTNNADAHRRLLNTVVYRNSMDEEQEYRARHRWTRFVADIRSAMAGGAIAKGDRAGLQAIVDQLFDLVGRDAIVAMSADYAQGSCLNDLAQASIDRLHDVLSQEEDIGVALSSFSADRAVRIMSIHKSKGLEFDTVVVMGVEAETFWGNPVDERSAYFVAISRAKERLILSVTSNRERPEGWPSHRRWDIVRAPHAEFLDYALLYQ</sequence>
<dbReference type="GO" id="GO:0043138">
    <property type="term" value="F:3'-5' DNA helicase activity"/>
    <property type="evidence" value="ECO:0007669"/>
    <property type="project" value="UniProtKB-EC"/>
</dbReference>
<dbReference type="EMBL" id="WXXP01000025">
    <property type="protein sequence ID" value="NEK54368.1"/>
    <property type="molecule type" value="Genomic_DNA"/>
</dbReference>
<dbReference type="GO" id="GO:0000725">
    <property type="term" value="P:recombinational repair"/>
    <property type="evidence" value="ECO:0007669"/>
    <property type="project" value="TreeGrafter"/>
</dbReference>
<comment type="catalytic activity">
    <reaction evidence="6">
        <text>Couples ATP hydrolysis with the unwinding of duplex DNA by translocating in the 3'-5' direction.</text>
        <dbReference type="EC" id="5.6.2.4"/>
    </reaction>
</comment>
<dbReference type="InterPro" id="IPR000212">
    <property type="entry name" value="DNA_helicase_UvrD/REP"/>
</dbReference>
<proteinExistence type="predicted"/>
<name>A0A6P0BZU7_RHILE</name>
<keyword evidence="3 10" id="KW-0347">Helicase</keyword>
<evidence type="ECO:0000256" key="6">
    <source>
        <dbReference type="ARBA" id="ARBA00034617"/>
    </source>
</evidence>
<dbReference type="InterPro" id="IPR027417">
    <property type="entry name" value="P-loop_NTPase"/>
</dbReference>
<evidence type="ECO:0000256" key="8">
    <source>
        <dbReference type="ARBA" id="ARBA00034923"/>
    </source>
</evidence>
<evidence type="ECO:0000256" key="9">
    <source>
        <dbReference type="ARBA" id="ARBA00048988"/>
    </source>
</evidence>
<organism evidence="10 11">
    <name type="scientific">Rhizobium leguminosarum</name>
    <dbReference type="NCBI Taxonomy" id="384"/>
    <lineage>
        <taxon>Bacteria</taxon>
        <taxon>Pseudomonadati</taxon>
        <taxon>Pseudomonadota</taxon>
        <taxon>Alphaproteobacteria</taxon>
        <taxon>Hyphomicrobiales</taxon>
        <taxon>Rhizobiaceae</taxon>
        <taxon>Rhizobium/Agrobacterium group</taxon>
        <taxon>Rhizobium</taxon>
    </lineage>
</organism>
<dbReference type="PANTHER" id="PTHR11070:SF2">
    <property type="entry name" value="ATP-DEPENDENT DNA HELICASE SRS2"/>
    <property type="match status" value="1"/>
</dbReference>
<keyword evidence="1" id="KW-0547">Nucleotide-binding</keyword>
<dbReference type="GO" id="GO:0016787">
    <property type="term" value="F:hydrolase activity"/>
    <property type="evidence" value="ECO:0007669"/>
    <property type="project" value="UniProtKB-UniRule"/>
</dbReference>
<dbReference type="RefSeq" id="WP_164000363.1">
    <property type="nucleotide sequence ID" value="NZ_WXXP01000025.1"/>
</dbReference>
<keyword evidence="4" id="KW-0067">ATP-binding</keyword>
<protein>
    <recommendedName>
        <fullName evidence="7">DNA 3'-5' helicase</fullName>
        <ecNumber evidence="7">5.6.2.4</ecNumber>
    </recommendedName>
    <alternativeName>
        <fullName evidence="8">DNA 3'-5' helicase II</fullName>
    </alternativeName>
</protein>
<dbReference type="PROSITE" id="PS51198">
    <property type="entry name" value="UVRD_HELICASE_ATP_BIND"/>
    <property type="match status" value="1"/>
</dbReference>
<comment type="catalytic activity">
    <reaction evidence="9">
        <text>ATP + H2O = ADP + phosphate + H(+)</text>
        <dbReference type="Rhea" id="RHEA:13065"/>
        <dbReference type="ChEBI" id="CHEBI:15377"/>
        <dbReference type="ChEBI" id="CHEBI:15378"/>
        <dbReference type="ChEBI" id="CHEBI:30616"/>
        <dbReference type="ChEBI" id="CHEBI:43474"/>
        <dbReference type="ChEBI" id="CHEBI:456216"/>
        <dbReference type="EC" id="5.6.2.4"/>
    </reaction>
</comment>
<dbReference type="InterPro" id="IPR014016">
    <property type="entry name" value="UvrD-like_ATP-bd"/>
</dbReference>
<dbReference type="SUPFAM" id="SSF52540">
    <property type="entry name" value="P-loop containing nucleoside triphosphate hydrolases"/>
    <property type="match status" value="1"/>
</dbReference>
<evidence type="ECO:0000256" key="4">
    <source>
        <dbReference type="ARBA" id="ARBA00022840"/>
    </source>
</evidence>
<dbReference type="Proteomes" id="UP000471409">
    <property type="component" value="Unassembled WGS sequence"/>
</dbReference>
<dbReference type="PANTHER" id="PTHR11070">
    <property type="entry name" value="UVRD / RECB / PCRA DNA HELICASE FAMILY MEMBER"/>
    <property type="match status" value="1"/>
</dbReference>
<dbReference type="Gene3D" id="3.40.50.300">
    <property type="entry name" value="P-loop containing nucleotide triphosphate hydrolases"/>
    <property type="match status" value="3"/>
</dbReference>
<dbReference type="AlphaFoldDB" id="A0A6P0BZU7"/>
<evidence type="ECO:0000256" key="3">
    <source>
        <dbReference type="ARBA" id="ARBA00022806"/>
    </source>
</evidence>
<dbReference type="EC" id="5.6.2.4" evidence="7"/>
<evidence type="ECO:0000313" key="11">
    <source>
        <dbReference type="Proteomes" id="UP000471409"/>
    </source>
</evidence>
<evidence type="ECO:0000256" key="2">
    <source>
        <dbReference type="ARBA" id="ARBA00022801"/>
    </source>
</evidence>
<dbReference type="GO" id="GO:0003677">
    <property type="term" value="F:DNA binding"/>
    <property type="evidence" value="ECO:0007669"/>
    <property type="project" value="InterPro"/>
</dbReference>
<gene>
    <name evidence="10" type="ORF">GUK36_33835</name>
</gene>
<dbReference type="InterPro" id="IPR014017">
    <property type="entry name" value="DNA_helicase_UvrD-like_C"/>
</dbReference>